<evidence type="ECO:0000313" key="10">
    <source>
        <dbReference type="EMBL" id="MBB3712108.1"/>
    </source>
</evidence>
<evidence type="ECO:0000256" key="1">
    <source>
        <dbReference type="ARBA" id="ARBA00004651"/>
    </source>
</evidence>
<feature type="transmembrane region" description="Helical" evidence="7">
    <location>
        <begin position="14"/>
        <end position="32"/>
    </location>
</feature>
<feature type="transmembrane region" description="Helical" evidence="7">
    <location>
        <begin position="44"/>
        <end position="63"/>
    </location>
</feature>
<dbReference type="PANTHER" id="PTHR34582">
    <property type="entry name" value="UPF0702 TRANSMEMBRANE PROTEIN YCAP"/>
    <property type="match status" value="1"/>
</dbReference>
<dbReference type="Gene3D" id="3.30.240.20">
    <property type="entry name" value="bsu07140 like domains"/>
    <property type="match status" value="1"/>
</dbReference>
<gene>
    <name evidence="10" type="ORF">FHS00_001685</name>
</gene>
<evidence type="ECO:0000256" key="2">
    <source>
        <dbReference type="ARBA" id="ARBA00006448"/>
    </source>
</evidence>
<keyword evidence="6 7" id="KW-0472">Membrane</keyword>
<protein>
    <submittedName>
        <fullName evidence="10">Uncharacterized membrane protein YcaP (DUF421 family)</fullName>
    </submittedName>
</protein>
<dbReference type="EMBL" id="JACIBX010000005">
    <property type="protein sequence ID" value="MBB3712108.1"/>
    <property type="molecule type" value="Genomic_DNA"/>
</dbReference>
<evidence type="ECO:0000256" key="5">
    <source>
        <dbReference type="ARBA" id="ARBA00022989"/>
    </source>
</evidence>
<proteinExistence type="inferred from homology"/>
<keyword evidence="4 7" id="KW-0812">Transmembrane</keyword>
<evidence type="ECO:0000256" key="3">
    <source>
        <dbReference type="ARBA" id="ARBA00022475"/>
    </source>
</evidence>
<comment type="caution">
    <text evidence="10">The sequence shown here is derived from an EMBL/GenBank/DDBJ whole genome shotgun (WGS) entry which is preliminary data.</text>
</comment>
<dbReference type="InterPro" id="IPR048454">
    <property type="entry name" value="YetF_N"/>
</dbReference>
<accession>A0ABR6HNV7</accession>
<evidence type="ECO:0000259" key="9">
    <source>
        <dbReference type="Pfam" id="PF20730"/>
    </source>
</evidence>
<feature type="domain" description="YetF C-terminal" evidence="8">
    <location>
        <begin position="94"/>
        <end position="158"/>
    </location>
</feature>
<keyword evidence="3" id="KW-1003">Cell membrane</keyword>
<evidence type="ECO:0000313" key="11">
    <source>
        <dbReference type="Proteomes" id="UP000576152"/>
    </source>
</evidence>
<dbReference type="Proteomes" id="UP000576152">
    <property type="component" value="Unassembled WGS sequence"/>
</dbReference>
<feature type="domain" description="YetF-like N-terminal transmembrane" evidence="9">
    <location>
        <begin position="23"/>
        <end position="83"/>
    </location>
</feature>
<dbReference type="PANTHER" id="PTHR34582:SF6">
    <property type="entry name" value="UPF0702 TRANSMEMBRANE PROTEIN YCAP"/>
    <property type="match status" value="1"/>
</dbReference>
<dbReference type="InterPro" id="IPR023090">
    <property type="entry name" value="UPF0702_alpha/beta_dom_sf"/>
</dbReference>
<dbReference type="RefSeq" id="WP_221188764.1">
    <property type="nucleotide sequence ID" value="NZ_CP139691.1"/>
</dbReference>
<feature type="transmembrane region" description="Helical" evidence="7">
    <location>
        <begin position="69"/>
        <end position="91"/>
    </location>
</feature>
<dbReference type="InterPro" id="IPR007353">
    <property type="entry name" value="DUF421"/>
</dbReference>
<evidence type="ECO:0000256" key="4">
    <source>
        <dbReference type="ARBA" id="ARBA00022692"/>
    </source>
</evidence>
<keyword evidence="5 7" id="KW-1133">Transmembrane helix</keyword>
<sequence>MFIPDMLFQDWTGIARTIVVGALAYAGLVAFLRISGKRTLAKLNAFDLVVTVALGSTLATILLSESVALAEGLVAFGLLIGLQWLVARASVGSTRFARMVRSEPSLLLRDGEMLRGAMARERVTEEELEEAIRNSGKADRTQLAAVVLESDGSFSVIEGPVRDLPGMDKSH</sequence>
<reference evidence="10 11" key="1">
    <citation type="submission" date="2020-08" db="EMBL/GenBank/DDBJ databases">
        <title>Genomic Encyclopedia of Type Strains, Phase III (KMG-III): the genomes of soil and plant-associated and newly described type strains.</title>
        <authorList>
            <person name="Whitman W."/>
        </authorList>
    </citation>
    <scope>NUCLEOTIDE SEQUENCE [LARGE SCALE GENOMIC DNA]</scope>
    <source>
        <strain evidence="10 11">CECT 8572</strain>
    </source>
</reference>
<dbReference type="Pfam" id="PF04239">
    <property type="entry name" value="DUF421"/>
    <property type="match status" value="1"/>
</dbReference>
<comment type="similarity">
    <text evidence="2">Belongs to the UPF0702 family.</text>
</comment>
<evidence type="ECO:0000259" key="8">
    <source>
        <dbReference type="Pfam" id="PF04239"/>
    </source>
</evidence>
<comment type="subcellular location">
    <subcellularLocation>
        <location evidence="1">Cell membrane</location>
        <topology evidence="1">Multi-pass membrane protein</topology>
    </subcellularLocation>
</comment>
<keyword evidence="11" id="KW-1185">Reference proteome</keyword>
<evidence type="ECO:0000256" key="6">
    <source>
        <dbReference type="ARBA" id="ARBA00023136"/>
    </source>
</evidence>
<evidence type="ECO:0000256" key="7">
    <source>
        <dbReference type="SAM" id="Phobius"/>
    </source>
</evidence>
<name>A0ABR6HNV7_9RHOB</name>
<dbReference type="Pfam" id="PF20730">
    <property type="entry name" value="YetF_N"/>
    <property type="match status" value="1"/>
</dbReference>
<organism evidence="10 11">
    <name type="scientific">Limimaricola variabilis</name>
    <dbReference type="NCBI Taxonomy" id="1492771"/>
    <lineage>
        <taxon>Bacteria</taxon>
        <taxon>Pseudomonadati</taxon>
        <taxon>Pseudomonadota</taxon>
        <taxon>Alphaproteobacteria</taxon>
        <taxon>Rhodobacterales</taxon>
        <taxon>Paracoccaceae</taxon>
        <taxon>Limimaricola</taxon>
    </lineage>
</organism>